<comment type="caution">
    <text evidence="1">The sequence shown here is derived from an EMBL/GenBank/DDBJ whole genome shotgun (WGS) entry which is preliminary data.</text>
</comment>
<dbReference type="Pfam" id="PF19891">
    <property type="entry name" value="DUF6364"/>
    <property type="match status" value="1"/>
</dbReference>
<evidence type="ECO:0000313" key="1">
    <source>
        <dbReference type="EMBL" id="GAA4302576.1"/>
    </source>
</evidence>
<dbReference type="EMBL" id="BAABFN010000001">
    <property type="protein sequence ID" value="GAA4302576.1"/>
    <property type="molecule type" value="Genomic_DNA"/>
</dbReference>
<evidence type="ECO:0000313" key="2">
    <source>
        <dbReference type="Proteomes" id="UP001501207"/>
    </source>
</evidence>
<evidence type="ECO:0008006" key="3">
    <source>
        <dbReference type="Google" id="ProtNLM"/>
    </source>
</evidence>
<dbReference type="RefSeq" id="WP_344974859.1">
    <property type="nucleotide sequence ID" value="NZ_BAABFN010000001.1"/>
</dbReference>
<reference evidence="2" key="1">
    <citation type="journal article" date="2019" name="Int. J. Syst. Evol. Microbiol.">
        <title>The Global Catalogue of Microorganisms (GCM) 10K type strain sequencing project: providing services to taxonomists for standard genome sequencing and annotation.</title>
        <authorList>
            <consortium name="The Broad Institute Genomics Platform"/>
            <consortium name="The Broad Institute Genome Sequencing Center for Infectious Disease"/>
            <person name="Wu L."/>
            <person name="Ma J."/>
        </authorList>
    </citation>
    <scope>NUCLEOTIDE SEQUENCE [LARGE SCALE GENOMIC DNA]</scope>
    <source>
        <strain evidence="2">JCM 17664</strain>
    </source>
</reference>
<dbReference type="InterPro" id="IPR045944">
    <property type="entry name" value="DUF6364"/>
</dbReference>
<proteinExistence type="predicted"/>
<organism evidence="1 2">
    <name type="scientific">Compostibacter hankyongensis</name>
    <dbReference type="NCBI Taxonomy" id="1007089"/>
    <lineage>
        <taxon>Bacteria</taxon>
        <taxon>Pseudomonadati</taxon>
        <taxon>Bacteroidota</taxon>
        <taxon>Chitinophagia</taxon>
        <taxon>Chitinophagales</taxon>
        <taxon>Chitinophagaceae</taxon>
        <taxon>Compostibacter</taxon>
    </lineage>
</organism>
<gene>
    <name evidence="1" type="ORF">GCM10023143_05140</name>
</gene>
<accession>A0ABP8FG08</accession>
<sequence length="82" mass="9376">MKARLNITIEESLLERAKVYAMKKRVSLSSLVGDYLEAIVHASPRRKTIVDMVDKLEPDPEVIAESSRQAAFYESQKEKYGF</sequence>
<dbReference type="Proteomes" id="UP001501207">
    <property type="component" value="Unassembled WGS sequence"/>
</dbReference>
<keyword evidence="2" id="KW-1185">Reference proteome</keyword>
<protein>
    <recommendedName>
        <fullName evidence="3">Antitoxin</fullName>
    </recommendedName>
</protein>
<name>A0ABP8FG08_9BACT</name>